<keyword evidence="6 8" id="KW-0408">Iron</keyword>
<comment type="similarity">
    <text evidence="2 9">Belongs to the cytochrome P450 family.</text>
</comment>
<keyword evidence="3 8" id="KW-0349">Heme</keyword>
<proteinExistence type="inferred from homology"/>
<evidence type="ECO:0000313" key="12">
    <source>
        <dbReference type="Proteomes" id="UP000030752"/>
    </source>
</evidence>
<dbReference type="InterPro" id="IPR036396">
    <property type="entry name" value="Cyt_P450_sf"/>
</dbReference>
<reference evidence="11 12" key="1">
    <citation type="submission" date="2013-03" db="EMBL/GenBank/DDBJ databases">
        <title>The Genome Sequence of Phialophora europaea CBS 101466.</title>
        <authorList>
            <consortium name="The Broad Institute Genomics Platform"/>
            <person name="Cuomo C."/>
            <person name="de Hoog S."/>
            <person name="Gorbushina A."/>
            <person name="Walker B."/>
            <person name="Young S.K."/>
            <person name="Zeng Q."/>
            <person name="Gargeya S."/>
            <person name="Fitzgerald M."/>
            <person name="Haas B."/>
            <person name="Abouelleil A."/>
            <person name="Allen A.W."/>
            <person name="Alvarado L."/>
            <person name="Arachchi H.M."/>
            <person name="Berlin A.M."/>
            <person name="Chapman S.B."/>
            <person name="Gainer-Dewar J."/>
            <person name="Goldberg J."/>
            <person name="Griggs A."/>
            <person name="Gujja S."/>
            <person name="Hansen M."/>
            <person name="Howarth C."/>
            <person name="Imamovic A."/>
            <person name="Ireland A."/>
            <person name="Larimer J."/>
            <person name="McCowan C."/>
            <person name="Murphy C."/>
            <person name="Pearson M."/>
            <person name="Poon T.W."/>
            <person name="Priest M."/>
            <person name="Roberts A."/>
            <person name="Saif S."/>
            <person name="Shea T."/>
            <person name="Sisk P."/>
            <person name="Sykes S."/>
            <person name="Wortman J."/>
            <person name="Nusbaum C."/>
            <person name="Birren B."/>
        </authorList>
    </citation>
    <scope>NUCLEOTIDE SEQUENCE [LARGE SCALE GENOMIC DNA]</scope>
    <source>
        <strain evidence="11 12">CBS 101466</strain>
    </source>
</reference>
<evidence type="ECO:0000256" key="5">
    <source>
        <dbReference type="ARBA" id="ARBA00023002"/>
    </source>
</evidence>
<dbReference type="Pfam" id="PF00067">
    <property type="entry name" value="p450"/>
    <property type="match status" value="1"/>
</dbReference>
<dbReference type="PRINTS" id="PR00463">
    <property type="entry name" value="EP450I"/>
</dbReference>
<gene>
    <name evidence="11" type="ORF">HMPREF1541_09107</name>
</gene>
<dbReference type="PANTHER" id="PTHR24287:SF1">
    <property type="entry name" value="P450, PUTATIVE (EUROFUNG)-RELATED"/>
    <property type="match status" value="1"/>
</dbReference>
<keyword evidence="12" id="KW-1185">Reference proteome</keyword>
<feature type="signal peptide" evidence="10">
    <location>
        <begin position="1"/>
        <end position="22"/>
    </location>
</feature>
<keyword evidence="5 9" id="KW-0560">Oxidoreductase</keyword>
<evidence type="ECO:0000256" key="8">
    <source>
        <dbReference type="PIRSR" id="PIRSR602401-1"/>
    </source>
</evidence>
<evidence type="ECO:0000256" key="10">
    <source>
        <dbReference type="SAM" id="SignalP"/>
    </source>
</evidence>
<evidence type="ECO:0000256" key="7">
    <source>
        <dbReference type="ARBA" id="ARBA00023033"/>
    </source>
</evidence>
<sequence>MNFFTWFLYALSALVLINVAGAIRTRIHNKVAARSLGCLPPPTARNRGWGGLKTLLESIKATRDEWGPIWLHQAINEVGVAVHTIRAVVLDYELLITRDPENVKAMFASQAEDFDIGKHRQKTFKSLLGHGVMTNRGQAWKHSRALVRGQFARYNVADMSLLDTHTDALLKRLGTEIDPQTGWTGKLDVAPLFYALTLDISTEFLLGTSTSVLDPEARSKTPLGLVDGHEPDLEGFGRHLDGAKKMLDRRGALAKYGWLLRDKRYPMHCKKVQDFVDYFVHLRLERMGDAEKSVGNVNGKEKFILLDHLATETTHPLHLRNELLNVLHASRDTTAALMGWVFYFLARHGRVFDRLREDVLERFGQQGEKELTFESLHSMGYMQCVINETIRSVGIVPINERMAMRDTTLPRGGGLDGQSPIFVPKGQQVLIPTYSMQHREDIWGSDVDEFRPERFENRKSSWSFIPFGGGSRQCLGQQFARTEASYLLVRLLQRFDKIENMEKGDGKLKMHHTIENRSGTGVQVRFRVAENYR</sequence>
<dbReference type="SUPFAM" id="SSF48264">
    <property type="entry name" value="Cytochrome P450"/>
    <property type="match status" value="1"/>
</dbReference>
<dbReference type="GO" id="GO:0016705">
    <property type="term" value="F:oxidoreductase activity, acting on paired donors, with incorporation or reduction of molecular oxygen"/>
    <property type="evidence" value="ECO:0007669"/>
    <property type="project" value="InterPro"/>
</dbReference>
<evidence type="ECO:0000256" key="2">
    <source>
        <dbReference type="ARBA" id="ARBA00010617"/>
    </source>
</evidence>
<evidence type="ECO:0000313" key="11">
    <source>
        <dbReference type="EMBL" id="ETN45276.1"/>
    </source>
</evidence>
<dbReference type="PANTHER" id="PTHR24287">
    <property type="entry name" value="P450, PUTATIVE (EUROFUNG)-RELATED"/>
    <property type="match status" value="1"/>
</dbReference>
<dbReference type="VEuPathDB" id="FungiDB:HMPREF1541_09107"/>
<keyword evidence="7 9" id="KW-0503">Monooxygenase</keyword>
<feature type="chain" id="PRO_5004824189" description="Cytochrome P450" evidence="10">
    <location>
        <begin position="23"/>
        <end position="533"/>
    </location>
</feature>
<dbReference type="RefSeq" id="XP_008712004.1">
    <property type="nucleotide sequence ID" value="XM_008713782.1"/>
</dbReference>
<dbReference type="GO" id="GO:0020037">
    <property type="term" value="F:heme binding"/>
    <property type="evidence" value="ECO:0007669"/>
    <property type="project" value="InterPro"/>
</dbReference>
<evidence type="ECO:0000256" key="4">
    <source>
        <dbReference type="ARBA" id="ARBA00022723"/>
    </source>
</evidence>
<feature type="binding site" description="axial binding residue" evidence="8">
    <location>
        <position position="474"/>
    </location>
    <ligand>
        <name>heme</name>
        <dbReference type="ChEBI" id="CHEBI:30413"/>
    </ligand>
    <ligandPart>
        <name>Fe</name>
        <dbReference type="ChEBI" id="CHEBI:18248"/>
    </ligandPart>
</feature>
<accession>W2S969</accession>
<dbReference type="GO" id="GO:0005506">
    <property type="term" value="F:iron ion binding"/>
    <property type="evidence" value="ECO:0007669"/>
    <property type="project" value="InterPro"/>
</dbReference>
<dbReference type="CDD" id="cd11063">
    <property type="entry name" value="CYP52"/>
    <property type="match status" value="1"/>
</dbReference>
<dbReference type="AlphaFoldDB" id="W2S969"/>
<evidence type="ECO:0008006" key="13">
    <source>
        <dbReference type="Google" id="ProtNLM"/>
    </source>
</evidence>
<protein>
    <recommendedName>
        <fullName evidence="13">Cytochrome P450</fullName>
    </recommendedName>
</protein>
<dbReference type="OrthoDB" id="1470350at2759"/>
<evidence type="ECO:0000256" key="9">
    <source>
        <dbReference type="RuleBase" id="RU000461"/>
    </source>
</evidence>
<keyword evidence="4 8" id="KW-0479">Metal-binding</keyword>
<dbReference type="InterPro" id="IPR002401">
    <property type="entry name" value="Cyt_P450_E_grp-I"/>
</dbReference>
<dbReference type="HOGENOM" id="CLU_001570_27_0_1"/>
<comment type="cofactor">
    <cofactor evidence="1 8">
        <name>heme</name>
        <dbReference type="ChEBI" id="CHEBI:30413"/>
    </cofactor>
</comment>
<dbReference type="Proteomes" id="UP000030752">
    <property type="component" value="Unassembled WGS sequence"/>
</dbReference>
<dbReference type="InParanoid" id="W2S969"/>
<dbReference type="InterPro" id="IPR017972">
    <property type="entry name" value="Cyt_P450_CS"/>
</dbReference>
<dbReference type="InterPro" id="IPR001128">
    <property type="entry name" value="Cyt_P450"/>
</dbReference>
<dbReference type="GeneID" id="19976446"/>
<dbReference type="InterPro" id="IPR047146">
    <property type="entry name" value="Cyt_P450_E_CYP52_fungi"/>
</dbReference>
<dbReference type="eggNOG" id="KOG0157">
    <property type="taxonomic scope" value="Eukaryota"/>
</dbReference>
<dbReference type="PRINTS" id="PR00385">
    <property type="entry name" value="P450"/>
</dbReference>
<name>W2S969_CYPE1</name>
<dbReference type="Gene3D" id="1.10.630.10">
    <property type="entry name" value="Cytochrome P450"/>
    <property type="match status" value="1"/>
</dbReference>
<dbReference type="GO" id="GO:0004497">
    <property type="term" value="F:monooxygenase activity"/>
    <property type="evidence" value="ECO:0007669"/>
    <property type="project" value="UniProtKB-KW"/>
</dbReference>
<evidence type="ECO:0000256" key="3">
    <source>
        <dbReference type="ARBA" id="ARBA00022617"/>
    </source>
</evidence>
<dbReference type="PROSITE" id="PS00086">
    <property type="entry name" value="CYTOCHROME_P450"/>
    <property type="match status" value="1"/>
</dbReference>
<organism evidence="11 12">
    <name type="scientific">Cyphellophora europaea (strain CBS 101466)</name>
    <name type="common">Phialophora europaea</name>
    <dbReference type="NCBI Taxonomy" id="1220924"/>
    <lineage>
        <taxon>Eukaryota</taxon>
        <taxon>Fungi</taxon>
        <taxon>Dikarya</taxon>
        <taxon>Ascomycota</taxon>
        <taxon>Pezizomycotina</taxon>
        <taxon>Eurotiomycetes</taxon>
        <taxon>Chaetothyriomycetidae</taxon>
        <taxon>Chaetothyriales</taxon>
        <taxon>Cyphellophoraceae</taxon>
        <taxon>Cyphellophora</taxon>
    </lineage>
</organism>
<evidence type="ECO:0000256" key="6">
    <source>
        <dbReference type="ARBA" id="ARBA00023004"/>
    </source>
</evidence>
<keyword evidence="10" id="KW-0732">Signal</keyword>
<dbReference type="STRING" id="1220924.W2S969"/>
<evidence type="ECO:0000256" key="1">
    <source>
        <dbReference type="ARBA" id="ARBA00001971"/>
    </source>
</evidence>
<dbReference type="EMBL" id="KB822712">
    <property type="protein sequence ID" value="ETN45276.1"/>
    <property type="molecule type" value="Genomic_DNA"/>
</dbReference>